<reference evidence="1 2" key="1">
    <citation type="journal article" date="2012" name="J. Bacteriol.">
        <title>Genome sequence of Rhizobium grahamii CCGE502, a broad-host-range symbiont with low nodulation competitiveness in Phaseolus vulgaris.</title>
        <authorList>
            <person name="Althabegoiti M.J."/>
            <person name="Lozano L."/>
            <person name="Torres-Tejerizo G."/>
            <person name="Ormeno-Orrillo E."/>
            <person name="Rogel M.A."/>
            <person name="Gonzalez V."/>
            <person name="Martinez-Romero E."/>
        </authorList>
    </citation>
    <scope>NUCLEOTIDE SEQUENCE [LARGE SCALE GENOMIC DNA]</scope>
    <source>
        <strain evidence="1 2">CCGE 502</strain>
    </source>
</reference>
<evidence type="ECO:0000313" key="1">
    <source>
        <dbReference type="EMBL" id="EPE99604.1"/>
    </source>
</evidence>
<comment type="caution">
    <text evidence="1">The sequence shown here is derived from an EMBL/GenBank/DDBJ whole genome shotgun (WGS) entry which is preliminary data.</text>
</comment>
<proteinExistence type="predicted"/>
<gene>
    <name evidence="1" type="ORF">RGCCGE502_02842</name>
</gene>
<dbReference type="HOGENOM" id="CLU_155892_0_0_5"/>
<dbReference type="EMBL" id="AEYE02000004">
    <property type="protein sequence ID" value="EPE99604.1"/>
    <property type="molecule type" value="Genomic_DNA"/>
</dbReference>
<evidence type="ECO:0008006" key="3">
    <source>
        <dbReference type="Google" id="ProtNLM"/>
    </source>
</evidence>
<dbReference type="AlphaFoldDB" id="S3HM00"/>
<evidence type="ECO:0000313" key="2">
    <source>
        <dbReference type="Proteomes" id="UP000014411"/>
    </source>
</evidence>
<name>S3HM00_9HYPH</name>
<dbReference type="InterPro" id="IPR011008">
    <property type="entry name" value="Dimeric_a/b-barrel"/>
</dbReference>
<keyword evidence="2" id="KW-1185">Reference proteome</keyword>
<dbReference type="RefSeq" id="WP_016552654.1">
    <property type="nucleotide sequence ID" value="NZ_AEYE02000004.1"/>
</dbReference>
<accession>S3HM00</accession>
<dbReference type="Proteomes" id="UP000014411">
    <property type="component" value="Unassembled WGS sequence"/>
</dbReference>
<organism evidence="1 2">
    <name type="scientific">Rhizobium grahamii CCGE 502</name>
    <dbReference type="NCBI Taxonomy" id="990285"/>
    <lineage>
        <taxon>Bacteria</taxon>
        <taxon>Pseudomonadati</taxon>
        <taxon>Pseudomonadota</taxon>
        <taxon>Alphaproteobacteria</taxon>
        <taxon>Hyphomicrobiales</taxon>
        <taxon>Rhizobiaceae</taxon>
        <taxon>Rhizobium/Agrobacterium group</taxon>
        <taxon>Rhizobium</taxon>
    </lineage>
</organism>
<dbReference type="SUPFAM" id="SSF54909">
    <property type="entry name" value="Dimeric alpha+beta barrel"/>
    <property type="match status" value="1"/>
</dbReference>
<dbReference type="eggNOG" id="ENOG502ZP1P">
    <property type="taxonomic scope" value="Bacteria"/>
</dbReference>
<sequence>MSTQALLIVHTDVPNEADRASFDQWYDRHLPEALHVFGALRAWRTWSRTDPSKHTAFYEFSSLEEANAAIQSPGNEFDAKWGGRATRTRDIVEVAQRLPD</sequence>
<protein>
    <recommendedName>
        <fullName evidence="3">Ethyl tert-butyl ether degradation EthD</fullName>
    </recommendedName>
</protein>